<accession>A0A3Q0KPK9</accession>
<feature type="compositionally biased region" description="Polar residues" evidence="5">
    <location>
        <begin position="492"/>
        <end position="501"/>
    </location>
</feature>
<keyword evidence="4 6" id="KW-0472">Membrane</keyword>
<evidence type="ECO:0000259" key="7">
    <source>
        <dbReference type="PROSITE" id="PS50262"/>
    </source>
</evidence>
<evidence type="ECO:0000256" key="4">
    <source>
        <dbReference type="ARBA" id="ARBA00023136"/>
    </source>
</evidence>
<sequence>MNECIPSLLELINQTNPLNTSSSSSSSSSPSNNTEPIINYSLIKFGTEFSKIHGPLSLAVCLFGIPANFVNIIVLTRRELSQNATNHLLLWLAVADLLLMILYAPCLYHFYIIHPHPMKNPIYTPSKLWIIYQEIVVSCALMLHSLALWLAVLLALFRYIHVGFPISGSIYTTRKRAFYSALLITIFCIFVAIPNILVNHSESCLGPTLNYKSINGGIWNMKNVQIYYYITSEPDLMEINTLHYLNITSSLSSPPPSSSSSTSRWRTKQLHNFNVWLQAVITKIAPSFLLTILTILLISELQKAIKRRKALFIHRDKSLSIIKYNKKQSSLSMRQSTSSPSTLPSTLPLYNNDESKKLSRENRTTALLLTIVLCFLVIELPQGILVTCIHLIDQFEEKVYQHLGDLLDFLTLLNESISFIIYTTMSNQFRQTFCNIFCPILIKNKTSLLNDQQTIIQYRQHHALPSKNNDNNKGRQHSLIPEEEDLDKGHQQIGTGDSNIK</sequence>
<dbReference type="FunCoup" id="A0A3Q0KPK9">
    <property type="interactions" value="54"/>
</dbReference>
<proteinExistence type="predicted"/>
<dbReference type="CDD" id="cd14978">
    <property type="entry name" value="7tmA_FMRFamide_R-like"/>
    <property type="match status" value="1"/>
</dbReference>
<evidence type="ECO:0000313" key="8">
    <source>
        <dbReference type="Proteomes" id="UP000008854"/>
    </source>
</evidence>
<dbReference type="InParanoid" id="A0A3Q0KPK9"/>
<organism evidence="8 9">
    <name type="scientific">Schistosoma mansoni</name>
    <name type="common">Blood fluke</name>
    <dbReference type="NCBI Taxonomy" id="6183"/>
    <lineage>
        <taxon>Eukaryota</taxon>
        <taxon>Metazoa</taxon>
        <taxon>Spiralia</taxon>
        <taxon>Lophotrochozoa</taxon>
        <taxon>Platyhelminthes</taxon>
        <taxon>Trematoda</taxon>
        <taxon>Digenea</taxon>
        <taxon>Strigeidida</taxon>
        <taxon>Schistosomatoidea</taxon>
        <taxon>Schistosomatidae</taxon>
        <taxon>Schistosoma</taxon>
    </lineage>
</organism>
<reference evidence="9" key="2">
    <citation type="submission" date="2018-12" db="UniProtKB">
        <authorList>
            <consortium name="WormBaseParasite"/>
        </authorList>
    </citation>
    <scope>IDENTIFICATION</scope>
    <source>
        <strain evidence="9">Puerto Rican</strain>
    </source>
</reference>
<evidence type="ECO:0000256" key="6">
    <source>
        <dbReference type="SAM" id="Phobius"/>
    </source>
</evidence>
<keyword evidence="2 6" id="KW-0812">Transmembrane</keyword>
<dbReference type="PRINTS" id="PR00237">
    <property type="entry name" value="GPCRRHODOPSN"/>
</dbReference>
<feature type="transmembrane region" description="Helical" evidence="6">
    <location>
        <begin position="366"/>
        <end position="392"/>
    </location>
</feature>
<dbReference type="GO" id="GO:0005886">
    <property type="term" value="C:plasma membrane"/>
    <property type="evidence" value="ECO:0007669"/>
    <property type="project" value="TreeGrafter"/>
</dbReference>
<dbReference type="AlphaFoldDB" id="A0A3Q0KPK9"/>
<dbReference type="WBParaSite" id="Smp_149170.1">
    <property type="protein sequence ID" value="Smp_149170.1"/>
    <property type="gene ID" value="Smp_149170"/>
</dbReference>
<feature type="region of interest" description="Disordered" evidence="5">
    <location>
        <begin position="464"/>
        <end position="501"/>
    </location>
</feature>
<keyword evidence="3 6" id="KW-1133">Transmembrane helix</keyword>
<reference evidence="8" key="1">
    <citation type="journal article" date="2012" name="PLoS Negl. Trop. Dis.">
        <title>A systematically improved high quality genome and transcriptome of the human blood fluke Schistosoma mansoni.</title>
        <authorList>
            <person name="Protasio A.V."/>
            <person name="Tsai I.J."/>
            <person name="Babbage A."/>
            <person name="Nichol S."/>
            <person name="Hunt M."/>
            <person name="Aslett M.A."/>
            <person name="De Silva N."/>
            <person name="Velarde G.S."/>
            <person name="Anderson T.J."/>
            <person name="Clark R.C."/>
            <person name="Davidson C."/>
            <person name="Dillon G.P."/>
            <person name="Holroyd N.E."/>
            <person name="LoVerde P.T."/>
            <person name="Lloyd C."/>
            <person name="McQuillan J."/>
            <person name="Oliveira G."/>
            <person name="Otto T.D."/>
            <person name="Parker-Manuel S.J."/>
            <person name="Quail M.A."/>
            <person name="Wilson R.A."/>
            <person name="Zerlotini A."/>
            <person name="Dunne D.W."/>
            <person name="Berriman M."/>
        </authorList>
    </citation>
    <scope>NUCLEOTIDE SEQUENCE [LARGE SCALE GENOMIC DNA]</scope>
    <source>
        <strain evidence="8">Puerto Rican</strain>
    </source>
</reference>
<feature type="transmembrane region" description="Helical" evidence="6">
    <location>
        <begin position="131"/>
        <end position="157"/>
    </location>
</feature>
<dbReference type="InterPro" id="IPR000276">
    <property type="entry name" value="GPCR_Rhodpsn"/>
</dbReference>
<dbReference type="InterPro" id="IPR019427">
    <property type="entry name" value="7TM_GPCR_serpentine_rcpt_Srw"/>
</dbReference>
<dbReference type="PANTHER" id="PTHR46273">
    <property type="entry name" value="MYOSUPPRESSIN RECEPTOR 1, ISOFORM B-RELATED"/>
    <property type="match status" value="1"/>
</dbReference>
<evidence type="ECO:0000256" key="2">
    <source>
        <dbReference type="ARBA" id="ARBA00022692"/>
    </source>
</evidence>
<feature type="domain" description="G-protein coupled receptors family 1 profile" evidence="7">
    <location>
        <begin position="67"/>
        <end position="422"/>
    </location>
</feature>
<feature type="transmembrane region" description="Helical" evidence="6">
    <location>
        <begin position="56"/>
        <end position="76"/>
    </location>
</feature>
<dbReference type="InterPro" id="IPR053219">
    <property type="entry name" value="GPCR_Dmsr-1"/>
</dbReference>
<feature type="transmembrane region" description="Helical" evidence="6">
    <location>
        <begin position="177"/>
        <end position="197"/>
    </location>
</feature>
<name>A0A3Q0KPK9_SCHMA</name>
<evidence type="ECO:0000313" key="9">
    <source>
        <dbReference type="WBParaSite" id="Smp_149170.1"/>
    </source>
</evidence>
<dbReference type="Pfam" id="PF10324">
    <property type="entry name" value="7TM_GPCR_Srw"/>
    <property type="match status" value="3"/>
</dbReference>
<protein>
    <submittedName>
        <fullName evidence="9">Putative dro/myosuppressin receptor</fullName>
    </submittedName>
</protein>
<dbReference type="PANTHER" id="PTHR46273:SF4">
    <property type="entry name" value="AT19640P"/>
    <property type="match status" value="1"/>
</dbReference>
<dbReference type="SUPFAM" id="SSF81321">
    <property type="entry name" value="Family A G protein-coupled receptor-like"/>
    <property type="match status" value="1"/>
</dbReference>
<keyword evidence="8" id="KW-1185">Reference proteome</keyword>
<dbReference type="PROSITE" id="PS50262">
    <property type="entry name" value="G_PROTEIN_RECEP_F1_2"/>
    <property type="match status" value="1"/>
</dbReference>
<evidence type="ECO:0000256" key="5">
    <source>
        <dbReference type="SAM" id="MobiDB-lite"/>
    </source>
</evidence>
<dbReference type="InterPro" id="IPR017452">
    <property type="entry name" value="GPCR_Rhodpsn_7TM"/>
</dbReference>
<evidence type="ECO:0000256" key="3">
    <source>
        <dbReference type="ARBA" id="ARBA00022989"/>
    </source>
</evidence>
<feature type="transmembrane region" description="Helical" evidence="6">
    <location>
        <begin position="275"/>
        <end position="298"/>
    </location>
</feature>
<dbReference type="GO" id="GO:0008528">
    <property type="term" value="F:G protein-coupled peptide receptor activity"/>
    <property type="evidence" value="ECO:0007669"/>
    <property type="project" value="InterPro"/>
</dbReference>
<comment type="subcellular location">
    <subcellularLocation>
        <location evidence="1">Membrane</location>
    </subcellularLocation>
</comment>
<feature type="transmembrane region" description="Helical" evidence="6">
    <location>
        <begin position="88"/>
        <end position="111"/>
    </location>
</feature>
<dbReference type="Gene3D" id="1.20.1070.10">
    <property type="entry name" value="Rhodopsin 7-helix transmembrane proteins"/>
    <property type="match status" value="1"/>
</dbReference>
<dbReference type="STRING" id="6183.A0A3Q0KPK9"/>
<dbReference type="Proteomes" id="UP000008854">
    <property type="component" value="Unassembled WGS sequence"/>
</dbReference>
<evidence type="ECO:0000256" key="1">
    <source>
        <dbReference type="ARBA" id="ARBA00004370"/>
    </source>
</evidence>